<feature type="domain" description="Protein-PII uridylyltransferase N-terminal" evidence="1">
    <location>
        <begin position="15"/>
        <end position="118"/>
    </location>
</feature>
<feature type="domain" description="DUF294" evidence="2">
    <location>
        <begin position="159"/>
        <end position="288"/>
    </location>
</feature>
<evidence type="ECO:0000313" key="4">
    <source>
        <dbReference type="Proteomes" id="UP001341820"/>
    </source>
</evidence>
<dbReference type="InterPro" id="IPR005105">
    <property type="entry name" value="GlnD_Uridyltrans_N"/>
</dbReference>
<gene>
    <name evidence="3" type="ORF">P5F74_08845</name>
</gene>
<dbReference type="Proteomes" id="UP001341820">
    <property type="component" value="Unassembled WGS sequence"/>
</dbReference>
<name>A0ABU6NJ52_9BACI</name>
<organism evidence="3 4">
    <name type="scientific">Shouchella miscanthi</name>
    <dbReference type="NCBI Taxonomy" id="2598861"/>
    <lineage>
        <taxon>Bacteria</taxon>
        <taxon>Bacillati</taxon>
        <taxon>Bacillota</taxon>
        <taxon>Bacilli</taxon>
        <taxon>Bacillales</taxon>
        <taxon>Bacillaceae</taxon>
        <taxon>Shouchella</taxon>
    </lineage>
</organism>
<evidence type="ECO:0000259" key="2">
    <source>
        <dbReference type="Pfam" id="PF10335"/>
    </source>
</evidence>
<sequence length="291" mass="34191">MKQRLCEQEQRRNDAVQVALDKTIKELGEIPAPFAFFFMGSAGREEQLYQTDQDHGIIYDGEEACQRYFLFLGEEIVKALEDKGYERCTGGVMASNKGWCRSYEEWNEQLNFWIKENQFEHVRYLLTFFDARTVLGDDQWLKRLKQRLFFEIRKGHIPMSRFTENTGRIPKGLNGFGQLLEDNYGEYQGTINLKEQVLFPYVNGMRLLALQEGIESASTWARMQQSAFMTSEQHVMASFLEIQNKRVLWGENHGTFTHVFPNNLTKEERKFLKACIREGRSFYRGIQQSHE</sequence>
<evidence type="ECO:0000259" key="1">
    <source>
        <dbReference type="Pfam" id="PF03445"/>
    </source>
</evidence>
<evidence type="ECO:0000313" key="3">
    <source>
        <dbReference type="EMBL" id="MED4128232.1"/>
    </source>
</evidence>
<dbReference type="CDD" id="cd05401">
    <property type="entry name" value="NT_GlnE_GlnD_like"/>
    <property type="match status" value="1"/>
</dbReference>
<dbReference type="EMBL" id="JAROAS010000016">
    <property type="protein sequence ID" value="MED4128232.1"/>
    <property type="molecule type" value="Genomic_DNA"/>
</dbReference>
<reference evidence="3 4" key="1">
    <citation type="submission" date="2023-03" db="EMBL/GenBank/DDBJ databases">
        <title>Bacillus Genome Sequencing.</title>
        <authorList>
            <person name="Dunlap C."/>
        </authorList>
    </citation>
    <scope>NUCLEOTIDE SEQUENCE [LARGE SCALE GENOMIC DNA]</scope>
    <source>
        <strain evidence="3 4">B-4107</strain>
    </source>
</reference>
<accession>A0ABU6NJ52</accession>
<dbReference type="RefSeq" id="WP_186370680.1">
    <property type="nucleotide sequence ID" value="NZ_CP042163.1"/>
</dbReference>
<dbReference type="InterPro" id="IPR018821">
    <property type="entry name" value="DUF294_put_nucleoTrafse_sb-bd"/>
</dbReference>
<protein>
    <submittedName>
        <fullName evidence="3">DUF294 nucleotidyltransferase-like domain-containing protein</fullName>
    </submittedName>
</protein>
<comment type="caution">
    <text evidence="3">The sequence shown here is derived from an EMBL/GenBank/DDBJ whole genome shotgun (WGS) entry which is preliminary data.</text>
</comment>
<keyword evidence="4" id="KW-1185">Reference proteome</keyword>
<proteinExistence type="predicted"/>
<dbReference type="Pfam" id="PF03445">
    <property type="entry name" value="DUF294"/>
    <property type="match status" value="1"/>
</dbReference>
<dbReference type="Pfam" id="PF10335">
    <property type="entry name" value="DUF294_C"/>
    <property type="match status" value="1"/>
</dbReference>